<dbReference type="CDD" id="cd01650">
    <property type="entry name" value="RT_nLTR_like"/>
    <property type="match status" value="1"/>
</dbReference>
<evidence type="ECO:0000313" key="3">
    <source>
        <dbReference type="EMBL" id="GKV33228.1"/>
    </source>
</evidence>
<reference evidence="3 4" key="1">
    <citation type="journal article" date="2021" name="Commun. Biol.">
        <title>The genome of Shorea leprosula (Dipterocarpaceae) highlights the ecological relevance of drought in aseasonal tropical rainforests.</title>
        <authorList>
            <person name="Ng K.K.S."/>
            <person name="Kobayashi M.J."/>
            <person name="Fawcett J.A."/>
            <person name="Hatakeyama M."/>
            <person name="Paape T."/>
            <person name="Ng C.H."/>
            <person name="Ang C.C."/>
            <person name="Tnah L.H."/>
            <person name="Lee C.T."/>
            <person name="Nishiyama T."/>
            <person name="Sese J."/>
            <person name="O'Brien M.J."/>
            <person name="Copetti D."/>
            <person name="Mohd Noor M.I."/>
            <person name="Ong R.C."/>
            <person name="Putra M."/>
            <person name="Sireger I.Z."/>
            <person name="Indrioko S."/>
            <person name="Kosugi Y."/>
            <person name="Izuno A."/>
            <person name="Isagi Y."/>
            <person name="Lee S.L."/>
            <person name="Shimizu K.K."/>
        </authorList>
    </citation>
    <scope>NUCLEOTIDE SEQUENCE [LARGE SCALE GENOMIC DNA]</scope>
    <source>
        <strain evidence="3">214</strain>
    </source>
</reference>
<sequence>MYAIEVVEEEWRSDPDWWLTEEDRWSVMSTTSETHSLSSEDDGNGLFTNGICGEDEDSLDAESLHKEGFLNQRLQEVTACINNAGFVLPREVGEVNGHVVGEENDEGFGLDGGEVHNGLEGSYGLSKGPTNEEDKDKEEESTTEDLENSSTIHKEKFRDGKGKRRRKIADCYLEGLSKIRTEKADWVTTRTKQRQARRANRAQMVTDEVVKRAGSVSVSDGCIEHRNQVIKRDLNLQEVRKMMSIGRRLGMQFQENEEEIESRLCVMEERDERQGKHQGLGSMLNRREVEKLVRLERPDFLFVQETKMEEIDEGLCKMVWYSNGFEWVVKRSLGASGGLLCVWDGRNFSKLGHFTGDGYLGIKGLWGVKKELCYLVNVYAPTNRKKKAELWDELRQMIMDEGGRWLIAGDFNAVRSCEERRGRTGESPDMKEFNDFIEAVGLVDHKLANRRFTWYRPDGSAMSRLDRVLLTSEMDEWGGEWVQQGLRRTISDHCAIIMKTKVTDWGPKPFRVLDAWQQHPEFKRVVEEQWNAMAVDGFAGFRCKQKLKMLKEFLREWNKGVFGDIEAQFERAATKVASVDMKNEDFMLEEDEVHERQEGFQEIWDILRKRETLWRQKSRSNWVKLGDANTRFFHKIANGRKACNGIVGLSCDGQWVEEPEMVKKAAVDYFQKLFCGESWNRPKPAGITFKQIIEEMRVWLERPFSVEEIEDGLKNCEGNKAPGPDRYNFNFIKFAWNSLKEDFVSFFGEFHQHGRLVKGLNSSFLTLIPKKLNSVELKDFRPISLIGCIYKLLAKVLANRLKMVMSQIISNTQSAFVGGRQLVDGVLVLNEVVEEVKRRKHQAFIFKADFEKAYDCVDWSFLDWMMNRFGFGVRWRGWIKECLSTARISVLVNGSPTEEFRMGKGLRQGDPLSPFLFLMIAEGLHGLVKKAELEGLLHGIDVGSKGLNISLLQFADDTLISGKANGENIFTVKTILREFLWGGAELKRKISWVSWEMVCRSKEKGGLGVMDLRRRNWALLGKWWFRLGEGEGGESLWKRVVWDKYYGGRREVDIRAVESVRMSRIWRDVISVGGNSIKLQDMLGKGFRWMVGDGRQVGFWREIWVGDISLKELCPRLFELAMNKDGMVSEMGLWERGLWRWNVDWRRGRLGRERGEEAVLWEVLSRVQITEGRVDCWTWRHDVEGRYAVKTAYEFLSPMESILPDQICNVLVGSAGCDAKYSGRGDGAFLNKGECRDGLLHMIQSKTFLWIKTKVAGSVFSIVDLKLNPRECAAAMRKHRSLLRAFHKHKDGKHDE</sequence>
<gene>
    <name evidence="3" type="ORF">SLEP1_g41758</name>
</gene>
<accession>A0AAV5L813</accession>
<dbReference type="InterPro" id="IPR020847">
    <property type="entry name" value="AP_endonuclease_F1_BS"/>
</dbReference>
<dbReference type="Pfam" id="PF03372">
    <property type="entry name" value="Exo_endo_phos"/>
    <property type="match status" value="1"/>
</dbReference>
<protein>
    <recommendedName>
        <fullName evidence="2">Reverse transcriptase domain-containing protein</fullName>
    </recommendedName>
</protein>
<dbReference type="SUPFAM" id="SSF56672">
    <property type="entry name" value="DNA/RNA polymerases"/>
    <property type="match status" value="1"/>
</dbReference>
<evidence type="ECO:0000313" key="4">
    <source>
        <dbReference type="Proteomes" id="UP001054252"/>
    </source>
</evidence>
<dbReference type="InterPro" id="IPR036691">
    <property type="entry name" value="Endo/exonu/phosph_ase_sf"/>
</dbReference>
<feature type="domain" description="Reverse transcriptase" evidence="2">
    <location>
        <begin position="749"/>
        <end position="1011"/>
    </location>
</feature>
<dbReference type="EMBL" id="BPVZ01000099">
    <property type="protein sequence ID" value="GKV33228.1"/>
    <property type="molecule type" value="Genomic_DNA"/>
</dbReference>
<feature type="compositionally biased region" description="Basic and acidic residues" evidence="1">
    <location>
        <begin position="130"/>
        <end position="140"/>
    </location>
</feature>
<dbReference type="PROSITE" id="PS00726">
    <property type="entry name" value="AP_NUCLEASE_F1_1"/>
    <property type="match status" value="1"/>
</dbReference>
<dbReference type="GO" id="GO:0004519">
    <property type="term" value="F:endonuclease activity"/>
    <property type="evidence" value="ECO:0007669"/>
    <property type="project" value="InterPro"/>
</dbReference>
<dbReference type="Pfam" id="PF00078">
    <property type="entry name" value="RVT_1"/>
    <property type="match status" value="1"/>
</dbReference>
<dbReference type="SUPFAM" id="SSF56219">
    <property type="entry name" value="DNase I-like"/>
    <property type="match status" value="1"/>
</dbReference>
<organism evidence="3 4">
    <name type="scientific">Rubroshorea leprosula</name>
    <dbReference type="NCBI Taxonomy" id="152421"/>
    <lineage>
        <taxon>Eukaryota</taxon>
        <taxon>Viridiplantae</taxon>
        <taxon>Streptophyta</taxon>
        <taxon>Embryophyta</taxon>
        <taxon>Tracheophyta</taxon>
        <taxon>Spermatophyta</taxon>
        <taxon>Magnoliopsida</taxon>
        <taxon>eudicotyledons</taxon>
        <taxon>Gunneridae</taxon>
        <taxon>Pentapetalae</taxon>
        <taxon>rosids</taxon>
        <taxon>malvids</taxon>
        <taxon>Malvales</taxon>
        <taxon>Dipterocarpaceae</taxon>
        <taxon>Rubroshorea</taxon>
    </lineage>
</organism>
<comment type="caution">
    <text evidence="3">The sequence shown here is derived from an EMBL/GenBank/DDBJ whole genome shotgun (WGS) entry which is preliminary data.</text>
</comment>
<keyword evidence="4" id="KW-1185">Reference proteome</keyword>
<dbReference type="PANTHER" id="PTHR31635">
    <property type="entry name" value="REVERSE TRANSCRIPTASE DOMAIN-CONTAINING PROTEIN-RELATED"/>
    <property type="match status" value="1"/>
</dbReference>
<proteinExistence type="predicted"/>
<dbReference type="InterPro" id="IPR043502">
    <property type="entry name" value="DNA/RNA_pol_sf"/>
</dbReference>
<dbReference type="InterPro" id="IPR000477">
    <property type="entry name" value="RT_dom"/>
</dbReference>
<dbReference type="InterPro" id="IPR005135">
    <property type="entry name" value="Endo/exonuclease/phosphatase"/>
</dbReference>
<evidence type="ECO:0000259" key="2">
    <source>
        <dbReference type="PROSITE" id="PS50878"/>
    </source>
</evidence>
<dbReference type="PANTHER" id="PTHR31635:SF196">
    <property type="entry name" value="REVERSE TRANSCRIPTASE DOMAIN-CONTAINING PROTEIN-RELATED"/>
    <property type="match status" value="1"/>
</dbReference>
<evidence type="ECO:0000256" key="1">
    <source>
        <dbReference type="SAM" id="MobiDB-lite"/>
    </source>
</evidence>
<dbReference type="GO" id="GO:0003677">
    <property type="term" value="F:DNA binding"/>
    <property type="evidence" value="ECO:0007669"/>
    <property type="project" value="InterPro"/>
</dbReference>
<dbReference type="Gene3D" id="3.60.10.10">
    <property type="entry name" value="Endonuclease/exonuclease/phosphatase"/>
    <property type="match status" value="1"/>
</dbReference>
<dbReference type="GO" id="GO:0006281">
    <property type="term" value="P:DNA repair"/>
    <property type="evidence" value="ECO:0007669"/>
    <property type="project" value="InterPro"/>
</dbReference>
<dbReference type="Proteomes" id="UP001054252">
    <property type="component" value="Unassembled WGS sequence"/>
</dbReference>
<feature type="region of interest" description="Disordered" evidence="1">
    <location>
        <begin position="103"/>
        <end position="159"/>
    </location>
</feature>
<dbReference type="PROSITE" id="PS50878">
    <property type="entry name" value="RT_POL"/>
    <property type="match status" value="1"/>
</dbReference>
<name>A0AAV5L813_9ROSI</name>